<accession>A0ABQ9EKR7</accession>
<name>A0ABQ9EKR7_TEGGR</name>
<feature type="compositionally biased region" description="Basic and acidic residues" evidence="1">
    <location>
        <begin position="1328"/>
        <end position="1338"/>
    </location>
</feature>
<sequence length="1888" mass="208815">MQLLRNDDIKLETCHNIFTFFKDLKIVKRLLPSGAASRCGKLKVGDRLVSCNGLSLRNLAQAQCLGTLKSEGNNGDLELEILRQMENDVPMEISLTISNGAGFENSKLTLKSPRSERKEIQLSGLDSGSDSDVVLNKYQGNHQVYSEPVSREVTADSNFQLKSSNQKQSDFETDKNFSLKQNNNKMTSISDQDQWEVALPPPQEFSDHNEYSDVSTDNTGEINVPTTNIDDILTDYSPSCSNSSTPIHQPKIAENDSVVNQLEELMHLETNGRYSKHHVLMPLHESVKEQDTIDSESGQEKEDDDKEALDTGNHKKINDVYDSYLYQDKFDKNNSNQTRLIENDNVQIDLNSVVKGDNTFINTNSDIDKTTFDKRENSSNFELRKKDDPSILDNEEIIVPLKSQREQSVFPGLGEKVKSNPIFIEEEVIVPLSIQRENAPKSGTKSRDNVFNERDISPPPTTRSRPKPAPRKKKPLEQQNSVEEVVVPVKTEKESIEQFVERKLGGAVTEDAIIPCQVDRNWDKLKLVVLSKLGEIGKKSDKPSLFDIAKLAQKKKDEADKMALEQSHKKENNIKNDVIDTTKNEDIKNDVTVSTVLDTELSKEMPEIKNPPILQEEMRNLQYSLDKTSNDNVNNEDKNKMFIKDGTSSTLKENEKNLNNEELSRNDSQQENVKDDIVHVTVISHTESSPVSGDSWNKSNYKEDDKQLENQNMNVQNENVCVTVVKTGDPQEREDIQEENCKQILPEHSTNIKIRNDQPGLLHENVDDEAAIQVQTTLPVLTSVDVNVDNKTDQKISQVTISQPKGEPAKMEESVISKVETPKPKDSLGETKYKTSEEPFNIGVLKGILGLGIKVKVTEHGDAEVIEIQSSGPIAKDGNLKSGYVLFMVRHTIIYFYFIPQHEYGHRVGDYLLSINSTELTGLNDNKVQQILRLLPRGLAKIVASATPPSDSTSSPSSTAASPTSPFGSQVSPRLHSSNISPKHKTLSPSEPKSPTRQNQPETSTANTASTKGEEIKAENVKPVKQPPPVAPKPVVSSATDLKKDSTAETANKKHVGGYVSSALGQRKTFFEKKTQPEHPAYTSSLPHKPSSYVSSAERITHEEKSHHKKTEDKGPLDTVIFASMSGRKPDYVTSAGKTSDKADSVSKLEPEPRLIPSGHVDYVSAKPKSPNSPNSPVSPISPREKAEQMASKFITDRKSMVINPQRLNSALSPKQKKDFGASKFAYPAKPSTKQSVIKGEGYVSSSQKSKGKEDNSVVSKTDLSPCTDVSPVTMETDSHKSPVSPDDVKISQVHVDLPSELDKVTDGQSDLQTAKLVMVSNNGPESLHVDRDKKTETTDVNETEVAKKLVDDVISNAVKFIESNSTSDQTSDNKNMPEIELETPVKVGDLNTENSNHLLVPEANTKASIPVESKPLVDSEAYATASASDKSLLADYEPLGEQTNTLDLDQDLSPPDEAPILPSMPPPQLAVPVALNIANAMVVDSFESSDNLYVEEEIEFDPLSPTKLDDPQEVTSNQTDLLIDVSDFSSMSLQNDHKTQNINSASDVNDLTFAENINQENELSVACDVSLESKCMPPSHGAPPLPACDDIVMVTNSVSMSTESSRDKELQEFIESEVVDPFSEQEIQGSTNLLQQQDHTESPDHQNDSESAILDSVENVNENVVNVEVRTNVNHICDSDNSSVNKSQNVDSYKYSDIINIQTSNENSSETPLDVDIDSFPNPALNPLKVKDSGTDTPDTKSLGSLDDLSESEFAMVTSRRRWSLVIGQQELNVLNHSNRSTPLSFDSNVSGRGLISPDQLSALLDKANETMDETGLPEDDEIVVVILNREDSSDSIGLDLDSGPKQQVILIILDQTVTLSIEFEKKDFRFSKKNLNENFTKKSFIQ</sequence>
<feature type="region of interest" description="Disordered" evidence="1">
    <location>
        <begin position="287"/>
        <end position="314"/>
    </location>
</feature>
<feature type="compositionally biased region" description="Basic and acidic residues" evidence="1">
    <location>
        <begin position="1099"/>
        <end position="1116"/>
    </location>
</feature>
<feature type="region of interest" description="Disordered" evidence="1">
    <location>
        <begin position="106"/>
        <end position="126"/>
    </location>
</feature>
<feature type="region of interest" description="Disordered" evidence="1">
    <location>
        <begin position="945"/>
        <end position="1290"/>
    </location>
</feature>
<evidence type="ECO:0000259" key="2">
    <source>
        <dbReference type="PROSITE" id="PS50106"/>
    </source>
</evidence>
<feature type="compositionally biased region" description="Low complexity" evidence="1">
    <location>
        <begin position="1164"/>
        <end position="1182"/>
    </location>
</feature>
<gene>
    <name evidence="3" type="ORF">KUTeg_017573</name>
</gene>
<organism evidence="3 4">
    <name type="scientific">Tegillarca granosa</name>
    <name type="common">Malaysian cockle</name>
    <name type="synonym">Anadara granosa</name>
    <dbReference type="NCBI Taxonomy" id="220873"/>
    <lineage>
        <taxon>Eukaryota</taxon>
        <taxon>Metazoa</taxon>
        <taxon>Spiralia</taxon>
        <taxon>Lophotrochozoa</taxon>
        <taxon>Mollusca</taxon>
        <taxon>Bivalvia</taxon>
        <taxon>Autobranchia</taxon>
        <taxon>Pteriomorphia</taxon>
        <taxon>Arcoida</taxon>
        <taxon>Arcoidea</taxon>
        <taxon>Arcidae</taxon>
        <taxon>Tegillarca</taxon>
    </lineage>
</organism>
<keyword evidence="4" id="KW-1185">Reference proteome</keyword>
<comment type="caution">
    <text evidence="3">The sequence shown here is derived from an EMBL/GenBank/DDBJ whole genome shotgun (WGS) entry which is preliminary data.</text>
</comment>
<feature type="region of interest" description="Disordered" evidence="1">
    <location>
        <begin position="629"/>
        <end position="653"/>
    </location>
</feature>
<dbReference type="SMART" id="SM00228">
    <property type="entry name" value="PDZ"/>
    <property type="match status" value="2"/>
</dbReference>
<dbReference type="PROSITE" id="PS50106">
    <property type="entry name" value="PDZ"/>
    <property type="match status" value="1"/>
</dbReference>
<feature type="region of interest" description="Disordered" evidence="1">
    <location>
        <begin position="1323"/>
        <end position="1343"/>
    </location>
</feature>
<feature type="compositionally biased region" description="Basic and acidic residues" evidence="1">
    <location>
        <begin position="1139"/>
        <end position="1153"/>
    </location>
</feature>
<dbReference type="InterPro" id="IPR036034">
    <property type="entry name" value="PDZ_sf"/>
</dbReference>
<dbReference type="PANTHER" id="PTHR19964:SF84">
    <property type="entry name" value="LIGAND OF NUMB PROTEIN X 2-LIKE ISOFORM X1"/>
    <property type="match status" value="1"/>
</dbReference>
<feature type="region of interest" description="Disordered" evidence="1">
    <location>
        <begin position="439"/>
        <end position="480"/>
    </location>
</feature>
<proteinExistence type="predicted"/>
<feature type="compositionally biased region" description="Low complexity" evidence="1">
    <location>
        <begin position="945"/>
        <end position="966"/>
    </location>
</feature>
<evidence type="ECO:0000256" key="1">
    <source>
        <dbReference type="SAM" id="MobiDB-lite"/>
    </source>
</evidence>
<reference evidence="3 4" key="1">
    <citation type="submission" date="2022-12" db="EMBL/GenBank/DDBJ databases">
        <title>Chromosome-level genome of Tegillarca granosa.</title>
        <authorList>
            <person name="Kim J."/>
        </authorList>
    </citation>
    <scope>NUCLEOTIDE SEQUENCE [LARGE SCALE GENOMIC DNA]</scope>
    <source>
        <strain evidence="3">Teg-2019</strain>
        <tissue evidence="3">Adductor muscle</tissue>
    </source>
</reference>
<feature type="compositionally biased region" description="Basic and acidic residues" evidence="1">
    <location>
        <begin position="1012"/>
        <end position="1022"/>
    </location>
</feature>
<dbReference type="InterPro" id="IPR001478">
    <property type="entry name" value="PDZ"/>
</dbReference>
<dbReference type="Proteomes" id="UP001217089">
    <property type="component" value="Unassembled WGS sequence"/>
</dbReference>
<dbReference type="SUPFAM" id="SSF50156">
    <property type="entry name" value="PDZ domain-like"/>
    <property type="match status" value="1"/>
</dbReference>
<dbReference type="Gene3D" id="2.30.42.10">
    <property type="match status" value="2"/>
</dbReference>
<feature type="domain" description="PDZ" evidence="2">
    <location>
        <begin position="26"/>
        <end position="83"/>
    </location>
</feature>
<dbReference type="EMBL" id="JARBDR010000903">
    <property type="protein sequence ID" value="KAJ8303990.1"/>
    <property type="molecule type" value="Genomic_DNA"/>
</dbReference>
<dbReference type="InterPro" id="IPR051342">
    <property type="entry name" value="PDZ_scaffold"/>
</dbReference>
<feature type="compositionally biased region" description="Polar residues" evidence="1">
    <location>
        <begin position="967"/>
        <end position="1011"/>
    </location>
</feature>
<evidence type="ECO:0000313" key="3">
    <source>
        <dbReference type="EMBL" id="KAJ8303990.1"/>
    </source>
</evidence>
<dbReference type="PANTHER" id="PTHR19964">
    <property type="entry name" value="MULTIPLE PDZ DOMAIN PROTEIN"/>
    <property type="match status" value="1"/>
</dbReference>
<feature type="compositionally biased region" description="Basic residues" evidence="1">
    <location>
        <begin position="464"/>
        <end position="474"/>
    </location>
</feature>
<feature type="compositionally biased region" description="Basic and acidic residues" evidence="1">
    <location>
        <begin position="445"/>
        <end position="456"/>
    </location>
</feature>
<evidence type="ECO:0000313" key="4">
    <source>
        <dbReference type="Proteomes" id="UP001217089"/>
    </source>
</evidence>
<protein>
    <recommendedName>
        <fullName evidence="2">PDZ domain-containing protein</fullName>
    </recommendedName>
</protein>